<protein>
    <recommendedName>
        <fullName evidence="1">DUF4132 domain-containing protein</fullName>
    </recommendedName>
</protein>
<sequence>MIARILQRGPRRGPGALLQVSAWIAEHGLPFAACAAAETAGVNTGWGRLGANSYGSYCVRTGHDGHGWQTHSGIGMAMRQVLAAASEEDYRKAVDRLADHRRTPFLRATVSFLVPRRGDWVDECCAEPPRGTADEENNARQLLWCAVGSADQLARLGPWADLPPRSCEPWLLWTALGGVGPDIAPFLARALDGLGAKDQSRKWLPDILGRLPTDEAFELMAARLDQNRVIPAAKRMIVRFPVRAVRVLARASKRSSVSAGIAGDLLEWHARERPELVDALPDDARAALEEFQRLRGPEVPEEELPKPLAAPPWTSGRKASKPVVVDGLKVPGVQELVWAPGERDEWAAWMPREEDRWLAFARWGFDFHADWEAYIKEAREAGKDVRLAPGLFIHGDEKLVRPLLADWAPKDSSMTQHWMRPVVARFGLEVRPHALHAAQAHVATRAALLLPYLDGEVASLMAYWLADLKSARAVARAWFVRHGVNAAPLLAPAALGKPGKARRQAEAALRFLASRTGPGETMAAVRDVHGEKAASAVESLLAADPLDIVPARLPKIGDWAMPEALPQVLLRGRERSLPLSARGHLLTMLSISKPGEEYAGLDVAREVCDPESLAAFAWSVFLRWRLGDAPAKEGWALTALELLGDDETVRRLAPVIRAWARAGGHKQAVNGLDVLTAIGTDTALIQLSGIAQGAKSKSLRSRAQEKIADVARERGLTHEQLADRLVPDFGLDAAGGLLLDYGTRRFRVGFDENLVPFVTDADGKPRKSLPKPGANDDKELAPTAYKRFTALKKDVRTAAFQQVRRLEGAMLSGRRWTAAEFRGLLVDHPFLWHLTRRLVWTSGGTTFRVAEDRTFADLNDDVFVLSEDAEVCIPHPARWGEPLTAWSDVFADYAIVQPFPQLGRPVHVLAEAERAADRLDRFEGGQVPAGSLLGLNSGGWERGAPEDNGVFRTFSRPTSTGAHVVITIDPGIPVGRSGPDQRVTGVTISAHPHGAPGGPRFGDLDPVTASELLTTLTALTEAT</sequence>
<name>A0ABN3IXQ7_9ACTN</name>
<dbReference type="Proteomes" id="UP001501231">
    <property type="component" value="Unassembled WGS sequence"/>
</dbReference>
<feature type="domain" description="DUF4132" evidence="1">
    <location>
        <begin position="763"/>
        <end position="940"/>
    </location>
</feature>
<dbReference type="InterPro" id="IPR025406">
    <property type="entry name" value="DUF4132"/>
</dbReference>
<evidence type="ECO:0000313" key="3">
    <source>
        <dbReference type="Proteomes" id="UP001501231"/>
    </source>
</evidence>
<gene>
    <name evidence="2" type="ORF">GCM10010191_27080</name>
</gene>
<comment type="caution">
    <text evidence="2">The sequence shown here is derived from an EMBL/GenBank/DDBJ whole genome shotgun (WGS) entry which is preliminary data.</text>
</comment>
<proteinExistence type="predicted"/>
<reference evidence="2 3" key="1">
    <citation type="journal article" date="2019" name="Int. J. Syst. Evol. Microbiol.">
        <title>The Global Catalogue of Microorganisms (GCM) 10K type strain sequencing project: providing services to taxonomists for standard genome sequencing and annotation.</title>
        <authorList>
            <consortium name="The Broad Institute Genomics Platform"/>
            <consortium name="The Broad Institute Genome Sequencing Center for Infectious Disease"/>
            <person name="Wu L."/>
            <person name="Ma J."/>
        </authorList>
    </citation>
    <scope>NUCLEOTIDE SEQUENCE [LARGE SCALE GENOMIC DNA]</scope>
    <source>
        <strain evidence="2 3">JCM 3325</strain>
    </source>
</reference>
<dbReference type="EMBL" id="BAAARW010000011">
    <property type="protein sequence ID" value="GAA2415442.1"/>
    <property type="molecule type" value="Genomic_DNA"/>
</dbReference>
<evidence type="ECO:0000313" key="2">
    <source>
        <dbReference type="EMBL" id="GAA2415442.1"/>
    </source>
</evidence>
<dbReference type="Pfam" id="PF13569">
    <property type="entry name" value="DUF4132"/>
    <property type="match status" value="1"/>
</dbReference>
<keyword evidence="3" id="KW-1185">Reference proteome</keyword>
<organism evidence="2 3">
    <name type="scientific">Actinomadura vinacea</name>
    <dbReference type="NCBI Taxonomy" id="115336"/>
    <lineage>
        <taxon>Bacteria</taxon>
        <taxon>Bacillati</taxon>
        <taxon>Actinomycetota</taxon>
        <taxon>Actinomycetes</taxon>
        <taxon>Streptosporangiales</taxon>
        <taxon>Thermomonosporaceae</taxon>
        <taxon>Actinomadura</taxon>
    </lineage>
</organism>
<evidence type="ECO:0000259" key="1">
    <source>
        <dbReference type="Pfam" id="PF13569"/>
    </source>
</evidence>
<accession>A0ABN3IXQ7</accession>
<dbReference type="RefSeq" id="WP_344589239.1">
    <property type="nucleotide sequence ID" value="NZ_BAAARW010000011.1"/>
</dbReference>